<feature type="region of interest" description="Disordered" evidence="1">
    <location>
        <begin position="41"/>
        <end position="61"/>
    </location>
</feature>
<gene>
    <name evidence="3" type="ORF">E1J38_008485</name>
</gene>
<protein>
    <recommendedName>
        <fullName evidence="5">Secreted protein</fullName>
    </recommendedName>
</protein>
<dbReference type="EMBL" id="SMZJ02000004">
    <property type="protein sequence ID" value="TWO32887.1"/>
    <property type="molecule type" value="Genomic_DNA"/>
</dbReference>
<comment type="caution">
    <text evidence="3">The sequence shown here is derived from an EMBL/GenBank/DDBJ whole genome shotgun (WGS) entry which is preliminary data.</text>
</comment>
<evidence type="ECO:0000256" key="1">
    <source>
        <dbReference type="SAM" id="MobiDB-lite"/>
    </source>
</evidence>
<accession>A0A562YE05</accession>
<keyword evidence="4" id="KW-1185">Reference proteome</keyword>
<feature type="signal peptide" evidence="2">
    <location>
        <begin position="1"/>
        <end position="23"/>
    </location>
</feature>
<reference evidence="3 4" key="1">
    <citation type="submission" date="2019-07" db="EMBL/GenBank/DDBJ databases">
        <title>Seonamhaeicola sp. W255 draft genome.</title>
        <authorList>
            <person name="Zhang X.-Y."/>
            <person name="Zhang R."/>
            <person name="Zhong Y.-L."/>
            <person name="Du Z.-J."/>
        </authorList>
    </citation>
    <scope>NUCLEOTIDE SEQUENCE [LARGE SCALE GENOMIC DNA]</scope>
    <source>
        <strain evidence="3 4">W255</strain>
    </source>
</reference>
<organism evidence="3 4">
    <name type="scientific">Seonamhaeicola sediminis</name>
    <dbReference type="NCBI Taxonomy" id="2528206"/>
    <lineage>
        <taxon>Bacteria</taxon>
        <taxon>Pseudomonadati</taxon>
        <taxon>Bacteroidota</taxon>
        <taxon>Flavobacteriia</taxon>
        <taxon>Flavobacteriales</taxon>
        <taxon>Flavobacteriaceae</taxon>
    </lineage>
</organism>
<sequence length="229" mass="25536">MLQQIRTYLVFFILLLFSVSVNAQIDSKKKNVSIPAIENENDTLDASPTTPAKSLGNTGNFGGITIPKSTPNLKMPKKEFSMFGEDFGDPGELYADRLKKQQSSITNKLELGTKGSKVDVFFGNHRTTSKTVQVLYRDYGLEDGDLIRVSVNDEIVEYRVGLINVFRGFTIKLREGVNKIEFLALNEGYALPNTAHFRVLDENKNIIAADMWALSINVKGTVNIIKDPN</sequence>
<evidence type="ECO:0000313" key="4">
    <source>
        <dbReference type="Proteomes" id="UP000295814"/>
    </source>
</evidence>
<dbReference type="Proteomes" id="UP000295814">
    <property type="component" value="Unassembled WGS sequence"/>
</dbReference>
<evidence type="ECO:0000313" key="3">
    <source>
        <dbReference type="EMBL" id="TWO32887.1"/>
    </source>
</evidence>
<evidence type="ECO:0008006" key="5">
    <source>
        <dbReference type="Google" id="ProtNLM"/>
    </source>
</evidence>
<feature type="chain" id="PRO_5021789791" description="Secreted protein" evidence="2">
    <location>
        <begin position="24"/>
        <end position="229"/>
    </location>
</feature>
<feature type="compositionally biased region" description="Polar residues" evidence="1">
    <location>
        <begin position="44"/>
        <end position="58"/>
    </location>
</feature>
<proteinExistence type="predicted"/>
<keyword evidence="2" id="KW-0732">Signal</keyword>
<evidence type="ECO:0000256" key="2">
    <source>
        <dbReference type="SAM" id="SignalP"/>
    </source>
</evidence>
<dbReference type="AlphaFoldDB" id="A0A562YE05"/>
<name>A0A562YE05_9FLAO</name>